<accession>A0A7W0ACY6</accession>
<gene>
    <name evidence="5" type="ORF">H1D44_04000</name>
    <name evidence="6" type="ORF">HOP48_06310</name>
</gene>
<dbReference type="InterPro" id="IPR006058">
    <property type="entry name" value="2Fe2S_fd_BS"/>
</dbReference>
<sequence>MPDITFITNGGKVITAPEDSNLLRMSLREKGGIPFKCGGGLCGTCKCLVEEGLENTDAVKKKEEKLLTKEEIEQGYRLACQTFLKGDVKVSWEESPKGGNAGAGQVKPKAEA</sequence>
<dbReference type="PANTHER" id="PTHR43644:SF1">
    <property type="entry name" value="NAD(P)H-FLAVIN REDUCTASE"/>
    <property type="match status" value="1"/>
</dbReference>
<dbReference type="AlphaFoldDB" id="A0A7W0ACY6"/>
<reference evidence="5 7" key="2">
    <citation type="submission" date="2020-07" db="EMBL/GenBank/DDBJ databases">
        <title>Identification of Halomonas strains.</title>
        <authorList>
            <person name="Xiao Z."/>
            <person name="Shen J."/>
        </authorList>
    </citation>
    <scope>NUCLEOTIDE SEQUENCE [LARGE SCALE GENOMIC DNA]</scope>
    <source>
        <strain evidence="5 7">DSM 17331</strain>
    </source>
</reference>
<evidence type="ECO:0000313" key="7">
    <source>
        <dbReference type="Proteomes" id="UP000518091"/>
    </source>
</evidence>
<keyword evidence="2" id="KW-0274">FAD</keyword>
<dbReference type="RefSeq" id="WP_181513569.1">
    <property type="nucleotide sequence ID" value="NZ_JABFUB010000003.1"/>
</dbReference>
<evidence type="ECO:0000313" key="8">
    <source>
        <dbReference type="Proteomes" id="UP000814353"/>
    </source>
</evidence>
<dbReference type="Proteomes" id="UP000518091">
    <property type="component" value="Unassembled WGS sequence"/>
</dbReference>
<keyword evidence="8" id="KW-1185">Reference proteome</keyword>
<dbReference type="PANTHER" id="PTHR43644">
    <property type="entry name" value="NA(+)-TRANSLOCATING NADH-QUINONE REDUCTASE SUBUNIT"/>
    <property type="match status" value="1"/>
</dbReference>
<dbReference type="EMBL" id="JACEFT010000003">
    <property type="protein sequence ID" value="MBA2778059.1"/>
    <property type="molecule type" value="Genomic_DNA"/>
</dbReference>
<dbReference type="CDD" id="cd00207">
    <property type="entry name" value="fer2"/>
    <property type="match status" value="1"/>
</dbReference>
<proteinExistence type="predicted"/>
<evidence type="ECO:0000313" key="5">
    <source>
        <dbReference type="EMBL" id="MBA2778059.1"/>
    </source>
</evidence>
<dbReference type="Pfam" id="PF00111">
    <property type="entry name" value="Fer2"/>
    <property type="match status" value="1"/>
</dbReference>
<dbReference type="Gene3D" id="3.10.20.30">
    <property type="match status" value="1"/>
</dbReference>
<organism evidence="5 7">
    <name type="scientific">Billgrantia kenyensis</name>
    <dbReference type="NCBI Taxonomy" id="321266"/>
    <lineage>
        <taxon>Bacteria</taxon>
        <taxon>Pseudomonadati</taxon>
        <taxon>Pseudomonadota</taxon>
        <taxon>Gammaproteobacteria</taxon>
        <taxon>Oceanospirillales</taxon>
        <taxon>Halomonadaceae</taxon>
        <taxon>Billgrantia</taxon>
    </lineage>
</organism>
<dbReference type="SUPFAM" id="SSF54292">
    <property type="entry name" value="2Fe-2S ferredoxin-like"/>
    <property type="match status" value="1"/>
</dbReference>
<evidence type="ECO:0000259" key="4">
    <source>
        <dbReference type="PROSITE" id="PS51085"/>
    </source>
</evidence>
<dbReference type="InterPro" id="IPR036010">
    <property type="entry name" value="2Fe-2S_ferredoxin-like_sf"/>
</dbReference>
<keyword evidence="1" id="KW-0285">Flavoprotein</keyword>
<dbReference type="Proteomes" id="UP000814353">
    <property type="component" value="Unassembled WGS sequence"/>
</dbReference>
<name>A0A7W0ACY6_9GAMM</name>
<comment type="caution">
    <text evidence="5">The sequence shown here is derived from an EMBL/GenBank/DDBJ whole genome shotgun (WGS) entry which is preliminary data.</text>
</comment>
<dbReference type="PROSITE" id="PS51085">
    <property type="entry name" value="2FE2S_FER_2"/>
    <property type="match status" value="1"/>
</dbReference>
<dbReference type="EMBL" id="JABFUB010000003">
    <property type="protein sequence ID" value="MCG6661162.1"/>
    <property type="molecule type" value="Genomic_DNA"/>
</dbReference>
<evidence type="ECO:0000256" key="2">
    <source>
        <dbReference type="ARBA" id="ARBA00022827"/>
    </source>
</evidence>
<evidence type="ECO:0000256" key="3">
    <source>
        <dbReference type="SAM" id="MobiDB-lite"/>
    </source>
</evidence>
<evidence type="ECO:0000256" key="1">
    <source>
        <dbReference type="ARBA" id="ARBA00022630"/>
    </source>
</evidence>
<evidence type="ECO:0000313" key="6">
    <source>
        <dbReference type="EMBL" id="MCG6661162.1"/>
    </source>
</evidence>
<feature type="domain" description="2Fe-2S ferredoxin-type" evidence="4">
    <location>
        <begin position="2"/>
        <end position="96"/>
    </location>
</feature>
<dbReference type="InterPro" id="IPR012675">
    <property type="entry name" value="Beta-grasp_dom_sf"/>
</dbReference>
<dbReference type="GO" id="GO:0051537">
    <property type="term" value="F:2 iron, 2 sulfur cluster binding"/>
    <property type="evidence" value="ECO:0007669"/>
    <property type="project" value="InterPro"/>
</dbReference>
<feature type="region of interest" description="Disordered" evidence="3">
    <location>
        <begin position="93"/>
        <end position="112"/>
    </location>
</feature>
<protein>
    <submittedName>
        <fullName evidence="5">2Fe-2S iron-sulfur cluster binding domain-containing protein</fullName>
    </submittedName>
</protein>
<dbReference type="PROSITE" id="PS00197">
    <property type="entry name" value="2FE2S_FER_1"/>
    <property type="match status" value="1"/>
</dbReference>
<reference evidence="6 8" key="1">
    <citation type="submission" date="2020-05" db="EMBL/GenBank/DDBJ databases">
        <title>Comparative genomic analysis of denitrifying bacteria from Halomonas genus.</title>
        <authorList>
            <person name="Wang L."/>
            <person name="Shao Z."/>
        </authorList>
    </citation>
    <scope>NUCLEOTIDE SEQUENCE [LARGE SCALE GENOMIC DNA]</scope>
    <source>
        <strain evidence="6 8">DSM 17331</strain>
    </source>
</reference>
<dbReference type="InterPro" id="IPR001041">
    <property type="entry name" value="2Fe-2S_ferredoxin-type"/>
</dbReference>